<dbReference type="AlphaFoldDB" id="A0A1E1K898"/>
<dbReference type="InParanoid" id="A0A1E1K898"/>
<dbReference type="InterPro" id="IPR018253">
    <property type="entry name" value="DnaJ_domain_CS"/>
</dbReference>
<reference evidence="4" key="1">
    <citation type="submission" date="2016-03" db="EMBL/GenBank/DDBJ databases">
        <authorList>
            <person name="Ploux O."/>
        </authorList>
    </citation>
    <scope>NUCLEOTIDE SEQUENCE [LARGE SCALE GENOMIC DNA]</scope>
    <source>
        <strain evidence="4">UK7</strain>
    </source>
</reference>
<feature type="domain" description="J" evidence="2">
    <location>
        <begin position="48"/>
        <end position="112"/>
    </location>
</feature>
<organism evidence="3 4">
    <name type="scientific">Rhynchosporium graminicola</name>
    <dbReference type="NCBI Taxonomy" id="2792576"/>
    <lineage>
        <taxon>Eukaryota</taxon>
        <taxon>Fungi</taxon>
        <taxon>Dikarya</taxon>
        <taxon>Ascomycota</taxon>
        <taxon>Pezizomycotina</taxon>
        <taxon>Leotiomycetes</taxon>
        <taxon>Helotiales</taxon>
        <taxon>Ploettnerulaceae</taxon>
        <taxon>Rhynchosporium</taxon>
    </lineage>
</organism>
<dbReference type="PANTHER" id="PTHR43908:SF3">
    <property type="entry name" value="AT29763P-RELATED"/>
    <property type="match status" value="1"/>
</dbReference>
<dbReference type="Pfam" id="PF00226">
    <property type="entry name" value="DnaJ"/>
    <property type="match status" value="1"/>
</dbReference>
<gene>
    <name evidence="3" type="ORF">RCO7_10322</name>
</gene>
<feature type="region of interest" description="Disordered" evidence="1">
    <location>
        <begin position="101"/>
        <end position="147"/>
    </location>
</feature>
<sequence length="269" mass="30383">MASSGQDAMAPLTTSRNPFVEDEPLSEDTNMPDPAKGPPPPRIMGSSDYYTILDLEKDFLSDQLKKQYRKLAKLTYPDKTAWPNAELAFKKLSTAYAVLEDSSERRSYDKAPERYTPPDPPERPFGEEFADNAFEGSDSGNESDNSIEAEEMTTLRPNAAIKAVYRDATLLIQGILDDPPSKREKSQMMKEVDKFNKQIKAQNKTDGLAEKELGHFFIQYTIFESQALLAKPYWEKLKNDPHDSIALEKMEAIEKALKNTITKHEYSSG</sequence>
<dbReference type="PROSITE" id="PS00636">
    <property type="entry name" value="DNAJ_1"/>
    <property type="match status" value="1"/>
</dbReference>
<dbReference type="SUPFAM" id="SSF46565">
    <property type="entry name" value="Chaperone J-domain"/>
    <property type="match status" value="1"/>
</dbReference>
<dbReference type="GO" id="GO:0071218">
    <property type="term" value="P:cellular response to misfolded protein"/>
    <property type="evidence" value="ECO:0007669"/>
    <property type="project" value="TreeGrafter"/>
</dbReference>
<dbReference type="PRINTS" id="PR00625">
    <property type="entry name" value="JDOMAIN"/>
</dbReference>
<dbReference type="SMART" id="SM00271">
    <property type="entry name" value="DnaJ"/>
    <property type="match status" value="1"/>
</dbReference>
<dbReference type="GO" id="GO:0005789">
    <property type="term" value="C:endoplasmic reticulum membrane"/>
    <property type="evidence" value="ECO:0007669"/>
    <property type="project" value="TreeGrafter"/>
</dbReference>
<accession>A0A1E1K898</accession>
<dbReference type="EMBL" id="FJUW01000008">
    <property type="protein sequence ID" value="CZS94305.1"/>
    <property type="molecule type" value="Genomic_DNA"/>
</dbReference>
<dbReference type="PROSITE" id="PS50076">
    <property type="entry name" value="DNAJ_2"/>
    <property type="match status" value="1"/>
</dbReference>
<dbReference type="InterPro" id="IPR051100">
    <property type="entry name" value="DnaJ_subfamily_B/C"/>
</dbReference>
<dbReference type="InterPro" id="IPR036869">
    <property type="entry name" value="J_dom_sf"/>
</dbReference>
<dbReference type="CDD" id="cd06257">
    <property type="entry name" value="DnaJ"/>
    <property type="match status" value="1"/>
</dbReference>
<dbReference type="PANTHER" id="PTHR43908">
    <property type="entry name" value="AT29763P-RELATED"/>
    <property type="match status" value="1"/>
</dbReference>
<name>A0A1E1K898_9HELO</name>
<evidence type="ECO:0000313" key="3">
    <source>
        <dbReference type="EMBL" id="CZS94305.1"/>
    </source>
</evidence>
<dbReference type="Proteomes" id="UP000178129">
    <property type="component" value="Unassembled WGS sequence"/>
</dbReference>
<feature type="compositionally biased region" description="Polar residues" evidence="1">
    <location>
        <begin position="1"/>
        <end position="17"/>
    </location>
</feature>
<evidence type="ECO:0000259" key="2">
    <source>
        <dbReference type="PROSITE" id="PS50076"/>
    </source>
</evidence>
<keyword evidence="4" id="KW-1185">Reference proteome</keyword>
<dbReference type="GO" id="GO:0030544">
    <property type="term" value="F:Hsp70 protein binding"/>
    <property type="evidence" value="ECO:0007669"/>
    <property type="project" value="TreeGrafter"/>
</dbReference>
<dbReference type="InterPro" id="IPR001623">
    <property type="entry name" value="DnaJ_domain"/>
</dbReference>
<protein>
    <recommendedName>
        <fullName evidence="2">J domain-containing protein</fullName>
    </recommendedName>
</protein>
<feature type="region of interest" description="Disordered" evidence="1">
    <location>
        <begin position="1"/>
        <end position="45"/>
    </location>
</feature>
<dbReference type="Gene3D" id="1.10.287.110">
    <property type="entry name" value="DnaJ domain"/>
    <property type="match status" value="1"/>
</dbReference>
<evidence type="ECO:0000256" key="1">
    <source>
        <dbReference type="SAM" id="MobiDB-lite"/>
    </source>
</evidence>
<comment type="caution">
    <text evidence="3">The sequence shown here is derived from an EMBL/GenBank/DDBJ whole genome shotgun (WGS) entry which is preliminary data.</text>
</comment>
<feature type="compositionally biased region" description="Basic and acidic residues" evidence="1">
    <location>
        <begin position="102"/>
        <end position="113"/>
    </location>
</feature>
<evidence type="ECO:0000313" key="4">
    <source>
        <dbReference type="Proteomes" id="UP000178129"/>
    </source>
</evidence>
<proteinExistence type="predicted"/>
<dbReference type="STRING" id="914237.A0A1E1K898"/>